<evidence type="ECO:0000256" key="1">
    <source>
        <dbReference type="SAM" id="Coils"/>
    </source>
</evidence>
<dbReference type="InterPro" id="IPR007060">
    <property type="entry name" value="FtsL/DivIC"/>
</dbReference>
<dbReference type="Pfam" id="PF04977">
    <property type="entry name" value="DivIC"/>
    <property type="match status" value="1"/>
</dbReference>
<feature type="coiled-coil region" evidence="1">
    <location>
        <begin position="100"/>
        <end position="134"/>
    </location>
</feature>
<accession>A0A5J6ZD96</accession>
<feature type="compositionally biased region" description="Basic and acidic residues" evidence="2">
    <location>
        <begin position="1"/>
        <end position="26"/>
    </location>
</feature>
<feature type="region of interest" description="Disordered" evidence="2">
    <location>
        <begin position="191"/>
        <end position="251"/>
    </location>
</feature>
<dbReference type="EMBL" id="CP045032">
    <property type="protein sequence ID" value="QFQ02840.1"/>
    <property type="molecule type" value="Genomic_DNA"/>
</dbReference>
<name>A0A5J6ZD96_9CORY</name>
<keyword evidence="3" id="KW-0472">Membrane</keyword>
<keyword evidence="1" id="KW-0175">Coiled coil</keyword>
<feature type="compositionally biased region" description="Low complexity" evidence="2">
    <location>
        <begin position="219"/>
        <end position="239"/>
    </location>
</feature>
<sequence>MSAKESRGSARKSPSRDTRRSTKPDQDMESASDQQPRPGIPRARSIERQDRRRERAQAAPARLARSFVQLPQRVSPAILIFAALMVIFLALSIAQPLRNYFDQRSQLAQLEQQIDAQEQERDRLTGELNRFNNEDYIKEQARTRLGLIEPGESAFRIFSPKIDANSSGSTPGVETDVPEEPGEWYQQLWDAISTPEEEKPTGDHVVDHNLPTVPDPDAPDSAPDSSPEGAPAPDSAPDGQPAPAPENTPEG</sequence>
<keyword evidence="3" id="KW-1133">Transmembrane helix</keyword>
<evidence type="ECO:0000313" key="5">
    <source>
        <dbReference type="Proteomes" id="UP000326711"/>
    </source>
</evidence>
<evidence type="ECO:0000256" key="2">
    <source>
        <dbReference type="SAM" id="MobiDB-lite"/>
    </source>
</evidence>
<feature type="compositionally biased region" description="Pro residues" evidence="2">
    <location>
        <begin position="240"/>
        <end position="251"/>
    </location>
</feature>
<dbReference type="RefSeq" id="WP_236640515.1">
    <property type="nucleotide sequence ID" value="NZ_CP045032.1"/>
</dbReference>
<keyword evidence="4" id="KW-0131">Cell cycle</keyword>
<evidence type="ECO:0000313" key="4">
    <source>
        <dbReference type="EMBL" id="QFQ02840.1"/>
    </source>
</evidence>
<dbReference type="Proteomes" id="UP000326711">
    <property type="component" value="Chromosome"/>
</dbReference>
<reference evidence="5" key="1">
    <citation type="submission" date="2019-10" db="EMBL/GenBank/DDBJ databases">
        <title>Complete genome sequence of Corynebacterium urogenitalis DSM 108747, isolated from the genital tract of a cow.</title>
        <authorList>
            <person name="Ruckert C."/>
            <person name="Ballas P."/>
            <person name="Wagener K."/>
            <person name="Drillich M."/>
            <person name="Kaempfer P."/>
            <person name="Busse H.-J."/>
            <person name="Ehling-Schulz M."/>
        </authorList>
    </citation>
    <scope>NUCLEOTIDE SEQUENCE [LARGE SCALE GENOMIC DNA]</scope>
    <source>
        <strain evidence="5">LMM 1652</strain>
    </source>
</reference>
<dbReference type="AlphaFoldDB" id="A0A5J6ZD96"/>
<feature type="compositionally biased region" description="Basic and acidic residues" evidence="2">
    <location>
        <begin position="196"/>
        <end position="207"/>
    </location>
</feature>
<feature type="region of interest" description="Disordered" evidence="2">
    <location>
        <begin position="1"/>
        <end position="62"/>
    </location>
</feature>
<keyword evidence="5" id="KW-1185">Reference proteome</keyword>
<protein>
    <submittedName>
        <fullName evidence="4">Cell division protein FtsL</fullName>
    </submittedName>
</protein>
<evidence type="ECO:0000256" key="3">
    <source>
        <dbReference type="SAM" id="Phobius"/>
    </source>
</evidence>
<feature type="transmembrane region" description="Helical" evidence="3">
    <location>
        <begin position="74"/>
        <end position="94"/>
    </location>
</feature>
<dbReference type="GO" id="GO:0051301">
    <property type="term" value="P:cell division"/>
    <property type="evidence" value="ECO:0007669"/>
    <property type="project" value="UniProtKB-KW"/>
</dbReference>
<organism evidence="4 5">
    <name type="scientific">Corynebacterium urogenitale</name>
    <dbReference type="NCBI Taxonomy" id="2487892"/>
    <lineage>
        <taxon>Bacteria</taxon>
        <taxon>Bacillati</taxon>
        <taxon>Actinomycetota</taxon>
        <taxon>Actinomycetes</taxon>
        <taxon>Mycobacteriales</taxon>
        <taxon>Corynebacteriaceae</taxon>
        <taxon>Corynebacterium</taxon>
    </lineage>
</organism>
<keyword evidence="3" id="KW-0812">Transmembrane</keyword>
<feature type="compositionally biased region" description="Basic and acidic residues" evidence="2">
    <location>
        <begin position="44"/>
        <end position="56"/>
    </location>
</feature>
<dbReference type="KEGG" id="cuo:CUROG_07450"/>
<gene>
    <name evidence="4" type="primary">ftsL2</name>
    <name evidence="4" type="ORF">CUROG_07450</name>
</gene>
<keyword evidence="4" id="KW-0132">Cell division</keyword>
<proteinExistence type="predicted"/>